<keyword evidence="1" id="KW-0175">Coiled coil</keyword>
<reference evidence="3 4" key="1">
    <citation type="submission" date="2024-04" db="EMBL/GenBank/DDBJ databases">
        <authorList>
            <person name="Fracassetti M."/>
        </authorList>
    </citation>
    <scope>NUCLEOTIDE SEQUENCE [LARGE SCALE GENOMIC DNA]</scope>
</reference>
<evidence type="ECO:0000313" key="3">
    <source>
        <dbReference type="EMBL" id="CAL1401407.1"/>
    </source>
</evidence>
<dbReference type="AlphaFoldDB" id="A0AAV2FTX5"/>
<evidence type="ECO:0000256" key="2">
    <source>
        <dbReference type="SAM" id="MobiDB-lite"/>
    </source>
</evidence>
<accession>A0AAV2FTX5</accession>
<feature type="region of interest" description="Disordered" evidence="2">
    <location>
        <begin position="121"/>
        <end position="169"/>
    </location>
</feature>
<sequence>MEELDILQSKLASDVEAAKERVRAKLEADHAEKLKQAREEFQKEKEGLVRLHNIAKAEAVRAAEVAAVCQYKVSPSFGKILADAMTKTVIAVRKKVRPENPGVRWNTRAMVRHVQMWFGEKRSLESDSESEEEEEEARSDSGCRRGWGKDDHADAAQANAGDGSTNEQV</sequence>
<proteinExistence type="predicted"/>
<evidence type="ECO:0000256" key="1">
    <source>
        <dbReference type="SAM" id="Coils"/>
    </source>
</evidence>
<evidence type="ECO:0000313" key="4">
    <source>
        <dbReference type="Proteomes" id="UP001497516"/>
    </source>
</evidence>
<name>A0AAV2FTX5_9ROSI</name>
<dbReference type="Proteomes" id="UP001497516">
    <property type="component" value="Chromosome 7"/>
</dbReference>
<gene>
    <name evidence="3" type="ORF">LTRI10_LOCUS41464</name>
</gene>
<protein>
    <submittedName>
        <fullName evidence="3">Uncharacterized protein</fullName>
    </submittedName>
</protein>
<feature type="coiled-coil region" evidence="1">
    <location>
        <begin position="24"/>
        <end position="51"/>
    </location>
</feature>
<feature type="compositionally biased region" description="Basic and acidic residues" evidence="2">
    <location>
        <begin position="138"/>
        <end position="154"/>
    </location>
</feature>
<feature type="compositionally biased region" description="Acidic residues" evidence="2">
    <location>
        <begin position="126"/>
        <end position="137"/>
    </location>
</feature>
<dbReference type="EMBL" id="OZ034820">
    <property type="protein sequence ID" value="CAL1401407.1"/>
    <property type="molecule type" value="Genomic_DNA"/>
</dbReference>
<keyword evidence="4" id="KW-1185">Reference proteome</keyword>
<organism evidence="3 4">
    <name type="scientific">Linum trigynum</name>
    <dbReference type="NCBI Taxonomy" id="586398"/>
    <lineage>
        <taxon>Eukaryota</taxon>
        <taxon>Viridiplantae</taxon>
        <taxon>Streptophyta</taxon>
        <taxon>Embryophyta</taxon>
        <taxon>Tracheophyta</taxon>
        <taxon>Spermatophyta</taxon>
        <taxon>Magnoliopsida</taxon>
        <taxon>eudicotyledons</taxon>
        <taxon>Gunneridae</taxon>
        <taxon>Pentapetalae</taxon>
        <taxon>rosids</taxon>
        <taxon>fabids</taxon>
        <taxon>Malpighiales</taxon>
        <taxon>Linaceae</taxon>
        <taxon>Linum</taxon>
    </lineage>
</organism>